<sequence length="200" mass="22651">MFRCVDLLNVVASIAFLLASANSQAQNVIEWDEGYTLQFTDFQSKSTKIGQGTTYSLHSTAAMDFSFYMSAYEFMFTKNFNSKVKCTFTRDAAYIIAPDNSTAASLLTFARYEFDLQELYARKFRKRIFEEKGAFSSVNFLQPIYDSLQKELAERHANAGALSDIGIKETELQPLHAAVKQEISELAEFCKTCKPAKKKK</sequence>
<name>A0ABX0QNJ4_9BACT</name>
<comment type="caution">
    <text evidence="2">The sequence shown here is derived from an EMBL/GenBank/DDBJ whole genome shotgun (WGS) entry which is preliminary data.</text>
</comment>
<reference evidence="3" key="1">
    <citation type="submission" date="2019-09" db="EMBL/GenBank/DDBJ databases">
        <authorList>
            <person name="Jung D.-H."/>
        </authorList>
    </citation>
    <scope>NUCLEOTIDE SEQUENCE [LARGE SCALE GENOMIC DNA]</scope>
    <source>
        <strain evidence="3">JA-25</strain>
    </source>
</reference>
<proteinExistence type="predicted"/>
<keyword evidence="1" id="KW-0732">Signal</keyword>
<feature type="signal peptide" evidence="1">
    <location>
        <begin position="1"/>
        <end position="25"/>
    </location>
</feature>
<protein>
    <recommendedName>
        <fullName evidence="4">DUF4468 domain-containing protein</fullName>
    </recommendedName>
</protein>
<feature type="chain" id="PRO_5045892814" description="DUF4468 domain-containing protein" evidence="1">
    <location>
        <begin position="26"/>
        <end position="200"/>
    </location>
</feature>
<gene>
    <name evidence="2" type="ORF">F7231_16115</name>
</gene>
<organism evidence="2 3">
    <name type="scientific">Fibrivirga algicola</name>
    <dbReference type="NCBI Taxonomy" id="2950420"/>
    <lineage>
        <taxon>Bacteria</taxon>
        <taxon>Pseudomonadati</taxon>
        <taxon>Bacteroidota</taxon>
        <taxon>Cytophagia</taxon>
        <taxon>Cytophagales</taxon>
        <taxon>Spirosomataceae</taxon>
        <taxon>Fibrivirga</taxon>
    </lineage>
</organism>
<keyword evidence="3" id="KW-1185">Reference proteome</keyword>
<evidence type="ECO:0000313" key="2">
    <source>
        <dbReference type="EMBL" id="NID11699.1"/>
    </source>
</evidence>
<evidence type="ECO:0000256" key="1">
    <source>
        <dbReference type="SAM" id="SignalP"/>
    </source>
</evidence>
<dbReference type="Proteomes" id="UP000606008">
    <property type="component" value="Unassembled WGS sequence"/>
</dbReference>
<accession>A0ABX0QNJ4</accession>
<evidence type="ECO:0000313" key="3">
    <source>
        <dbReference type="Proteomes" id="UP000606008"/>
    </source>
</evidence>
<reference evidence="3" key="2">
    <citation type="submission" date="2023-07" db="EMBL/GenBank/DDBJ databases">
        <authorList>
            <person name="Jung D.-H."/>
        </authorList>
    </citation>
    <scope>NUCLEOTIDE SEQUENCE [LARGE SCALE GENOMIC DNA]</scope>
    <source>
        <strain evidence="3">JA-25</strain>
    </source>
</reference>
<dbReference type="EMBL" id="WAEL01000005">
    <property type="protein sequence ID" value="NID11699.1"/>
    <property type="molecule type" value="Genomic_DNA"/>
</dbReference>
<dbReference type="RefSeq" id="WP_166692653.1">
    <property type="nucleotide sequence ID" value="NZ_WAEL01000005.1"/>
</dbReference>
<evidence type="ECO:0008006" key="4">
    <source>
        <dbReference type="Google" id="ProtNLM"/>
    </source>
</evidence>